<gene>
    <name evidence="2" type="ORF">IAA06_06020</name>
</gene>
<evidence type="ECO:0000256" key="1">
    <source>
        <dbReference type="SAM" id="Phobius"/>
    </source>
</evidence>
<evidence type="ECO:0000313" key="2">
    <source>
        <dbReference type="EMBL" id="HJB28333.1"/>
    </source>
</evidence>
<reference evidence="2" key="2">
    <citation type="submission" date="2021-04" db="EMBL/GenBank/DDBJ databases">
        <authorList>
            <person name="Gilroy R."/>
        </authorList>
    </citation>
    <scope>NUCLEOTIDE SEQUENCE</scope>
    <source>
        <strain evidence="2">ChiSjej1B19-5720</strain>
    </source>
</reference>
<feature type="transmembrane region" description="Helical" evidence="1">
    <location>
        <begin position="378"/>
        <end position="397"/>
    </location>
</feature>
<dbReference type="EMBL" id="DWYZ01000112">
    <property type="protein sequence ID" value="HJB28333.1"/>
    <property type="molecule type" value="Genomic_DNA"/>
</dbReference>
<sequence>MLGIFYVILIFLLGRELAPGTVRLRPWLLLPVSFGTGTLVMGWGTYLVSLLASVCLGAEKPLFYGNLIVMGGACVILAFLYVKRMREGRISGTSFKTCLGILRKSRRENTGEIIFFGILLIFISWTMFYVFHVKDGALYSGFSVFGDYAPHTAMIRSFSWGNNFPTQYPHFGGEDVKYHFMFQFLAGNLEYLGLRIDIAYNLISILALEGFLMMLYMLAARITGMRRAGVLGIVFFFFRSGTAFFRFVWEHIKAGDLWTVLAENTSFIGYTPNEDWGLWNYNVYLNQRHLAFGLLIVCIALWIYLDWVEETADASEKGIRWLRKRFFTKNAWKCKRIETALLVGMMLGMTSFWNGAAVIGGLLILAGFGIFSDGKLDYALTAAAAIIFSLLQSKIFIQGEAMELSFYWGFLAEDKSLGGVLWYILLVSGIYFAGLLFVFFFLKRKGRIILLSFLFPAVFAFFISLTPDINVNHKYVMLSYAFLTMFWAWAAVSLWKRNWIGRIAALGLALCLTVTGIYDFVVILKDNDENHRVSVQLDSPLSRWISENLDKGDLILTPEYSINEVTMSGEMLYCGWPYYAWSAGYDTNDRAAKATEIYTTDSQDRLRALVEEEKITYILFEEGMEFEQNVCREDVIARTYPLVYRSEDGRIRIYET</sequence>
<feature type="transmembrane region" description="Helical" evidence="1">
    <location>
        <begin position="63"/>
        <end position="82"/>
    </location>
</feature>
<keyword evidence="1" id="KW-0812">Transmembrane</keyword>
<dbReference type="Proteomes" id="UP000823842">
    <property type="component" value="Unassembled WGS sequence"/>
</dbReference>
<reference evidence="2" key="1">
    <citation type="journal article" date="2021" name="PeerJ">
        <title>Extensive microbial diversity within the chicken gut microbiome revealed by metagenomics and culture.</title>
        <authorList>
            <person name="Gilroy R."/>
            <person name="Ravi A."/>
            <person name="Getino M."/>
            <person name="Pursley I."/>
            <person name="Horton D.L."/>
            <person name="Alikhan N.F."/>
            <person name="Baker D."/>
            <person name="Gharbi K."/>
            <person name="Hall N."/>
            <person name="Watson M."/>
            <person name="Adriaenssens E.M."/>
            <person name="Foster-Nyarko E."/>
            <person name="Jarju S."/>
            <person name="Secka A."/>
            <person name="Antonio M."/>
            <person name="Oren A."/>
            <person name="Chaudhuri R.R."/>
            <person name="La Ragione R."/>
            <person name="Hildebrand F."/>
            <person name="Pallen M.J."/>
        </authorList>
    </citation>
    <scope>NUCLEOTIDE SEQUENCE</scope>
    <source>
        <strain evidence="2">ChiSjej1B19-5720</strain>
    </source>
</reference>
<comment type="caution">
    <text evidence="2">The sequence shown here is derived from an EMBL/GenBank/DDBJ whole genome shotgun (WGS) entry which is preliminary data.</text>
</comment>
<keyword evidence="1" id="KW-0472">Membrane</keyword>
<proteinExistence type="predicted"/>
<feature type="transmembrane region" description="Helical" evidence="1">
    <location>
        <begin position="448"/>
        <end position="465"/>
    </location>
</feature>
<evidence type="ECO:0000313" key="3">
    <source>
        <dbReference type="Proteomes" id="UP000823842"/>
    </source>
</evidence>
<name>A0A9D2RVJ8_9FIRM</name>
<feature type="transmembrane region" description="Helical" evidence="1">
    <location>
        <begin position="477"/>
        <end position="496"/>
    </location>
</feature>
<feature type="transmembrane region" description="Helical" evidence="1">
    <location>
        <begin position="417"/>
        <end position="441"/>
    </location>
</feature>
<protein>
    <submittedName>
        <fullName evidence="2">Uncharacterized protein</fullName>
    </submittedName>
</protein>
<feature type="transmembrane region" description="Helical" evidence="1">
    <location>
        <begin position="289"/>
        <end position="305"/>
    </location>
</feature>
<feature type="transmembrane region" description="Helical" evidence="1">
    <location>
        <begin position="198"/>
        <end position="218"/>
    </location>
</feature>
<feature type="transmembrane region" description="Helical" evidence="1">
    <location>
        <begin position="113"/>
        <end position="131"/>
    </location>
</feature>
<feature type="transmembrane region" description="Helical" evidence="1">
    <location>
        <begin position="503"/>
        <end position="524"/>
    </location>
</feature>
<feature type="transmembrane region" description="Helical" evidence="1">
    <location>
        <begin position="352"/>
        <end position="371"/>
    </location>
</feature>
<feature type="transmembrane region" description="Helical" evidence="1">
    <location>
        <begin position="27"/>
        <end position="51"/>
    </location>
</feature>
<accession>A0A9D2RVJ8</accession>
<keyword evidence="1" id="KW-1133">Transmembrane helix</keyword>
<dbReference type="AlphaFoldDB" id="A0A9D2RVJ8"/>
<organism evidence="2 3">
    <name type="scientific">Candidatus Blautia faecavium</name>
    <dbReference type="NCBI Taxonomy" id="2838487"/>
    <lineage>
        <taxon>Bacteria</taxon>
        <taxon>Bacillati</taxon>
        <taxon>Bacillota</taxon>
        <taxon>Clostridia</taxon>
        <taxon>Lachnospirales</taxon>
        <taxon>Lachnospiraceae</taxon>
        <taxon>Blautia</taxon>
    </lineage>
</organism>